<feature type="compositionally biased region" description="Pro residues" evidence="1">
    <location>
        <begin position="125"/>
        <end position="135"/>
    </location>
</feature>
<dbReference type="EMBL" id="GBEZ01025152">
    <property type="protein sequence ID" value="JAC61901.1"/>
    <property type="molecule type" value="Transcribed_RNA"/>
</dbReference>
<name>A0A061QU82_9CHLO</name>
<evidence type="ECO:0000256" key="1">
    <source>
        <dbReference type="SAM" id="MobiDB-lite"/>
    </source>
</evidence>
<protein>
    <submittedName>
        <fullName evidence="2">Uncharacterized protein</fullName>
    </submittedName>
</protein>
<accession>A0A061QU82</accession>
<proteinExistence type="predicted"/>
<dbReference type="AlphaFoldDB" id="A0A061QU82"/>
<gene>
    <name evidence="2" type="ORF">TSPGSL018_24847</name>
</gene>
<organism evidence="2">
    <name type="scientific">Tetraselmis sp. GSL018</name>
    <dbReference type="NCBI Taxonomy" id="582737"/>
    <lineage>
        <taxon>Eukaryota</taxon>
        <taxon>Viridiplantae</taxon>
        <taxon>Chlorophyta</taxon>
        <taxon>core chlorophytes</taxon>
        <taxon>Chlorodendrophyceae</taxon>
        <taxon>Chlorodendrales</taxon>
        <taxon>Chlorodendraceae</taxon>
        <taxon>Tetraselmis</taxon>
    </lineage>
</organism>
<evidence type="ECO:0000313" key="2">
    <source>
        <dbReference type="EMBL" id="JAC61901.1"/>
    </source>
</evidence>
<feature type="non-terminal residue" evidence="2">
    <location>
        <position position="1"/>
    </location>
</feature>
<feature type="region of interest" description="Disordered" evidence="1">
    <location>
        <begin position="105"/>
        <end position="135"/>
    </location>
</feature>
<sequence>GRNSGPSFAQTPRQRCSQLASHMRSHLFIRRFPSVYSTTPLAEATLTCFRFICPPTKTEEQQGRKGMKTLYRCSILGFRYTSKCSLPLLQRCGESACGCSCLDVRPARGDRGPIPLPPQRQTGHRPPPQSPWLQN</sequence>
<reference evidence="2" key="1">
    <citation type="submission" date="2014-05" db="EMBL/GenBank/DDBJ databases">
        <title>The transcriptome of the halophilic microalga Tetraselmis sp. GSL018 isolated from the Great Salt Lake, Utah.</title>
        <authorList>
            <person name="Jinkerson R.E."/>
            <person name="D'Adamo S."/>
            <person name="Posewitz M.C."/>
        </authorList>
    </citation>
    <scope>NUCLEOTIDE SEQUENCE</scope>
    <source>
        <strain evidence="2">GSL018</strain>
    </source>
</reference>